<dbReference type="InterPro" id="IPR000907">
    <property type="entry name" value="LipOase"/>
</dbReference>
<dbReference type="EMBL" id="RYFG02000081">
    <property type="protein sequence ID" value="TRW96426.1"/>
    <property type="molecule type" value="Genomic_DNA"/>
</dbReference>
<feature type="domain" description="Lipoxygenase" evidence="3">
    <location>
        <begin position="167"/>
        <end position="646"/>
    </location>
</feature>
<gene>
    <name evidence="4" type="ORF">EKO24_008565</name>
</gene>
<dbReference type="Gene3D" id="3.10.450.60">
    <property type="match status" value="1"/>
</dbReference>
<dbReference type="PROSITE" id="PS51393">
    <property type="entry name" value="LIPOXYGENASE_3"/>
    <property type="match status" value="1"/>
</dbReference>
<dbReference type="PANTHER" id="PTHR11771">
    <property type="entry name" value="LIPOXYGENASE"/>
    <property type="match status" value="1"/>
</dbReference>
<keyword evidence="2" id="KW-0560">Oxidoreductase</keyword>
<evidence type="ECO:0000313" key="4">
    <source>
        <dbReference type="EMBL" id="TRW96426.1"/>
    </source>
</evidence>
<dbReference type="Proteomes" id="UP000733744">
    <property type="component" value="Unassembled WGS sequence"/>
</dbReference>
<dbReference type="Gene3D" id="1.20.245.10">
    <property type="entry name" value="Lipoxygenase-1, Domain 5"/>
    <property type="match status" value="1"/>
</dbReference>
<evidence type="ECO:0000313" key="5">
    <source>
        <dbReference type="Proteomes" id="UP000733744"/>
    </source>
</evidence>
<dbReference type="InterPro" id="IPR036226">
    <property type="entry name" value="LipOase_C_sf"/>
</dbReference>
<proteinExistence type="predicted"/>
<evidence type="ECO:0000259" key="3">
    <source>
        <dbReference type="PROSITE" id="PS51393"/>
    </source>
</evidence>
<evidence type="ECO:0000256" key="2">
    <source>
        <dbReference type="ARBA" id="ARBA00023002"/>
    </source>
</evidence>
<name>A0ABY3CCU7_9GAMM</name>
<reference evidence="4 5" key="1">
    <citation type="journal article" date="2019" name="Antonie Van Leeuwenhoek">
        <title>Description of 'Ca. Methylobacter oryzae' KRF1, a novel species from the environmentally important Methylobacter clade 2.</title>
        <authorList>
            <person name="Khatri K."/>
            <person name="Mohite J.A."/>
            <person name="Pandit P.S."/>
            <person name="Bahulikar R."/>
            <person name="Rahalkar M.C."/>
        </authorList>
    </citation>
    <scope>NUCLEOTIDE SEQUENCE [LARGE SCALE GENOMIC DNA]</scope>
    <source>
        <strain evidence="4 5">KRF1</strain>
    </source>
</reference>
<keyword evidence="1" id="KW-0479">Metal-binding</keyword>
<dbReference type="Pfam" id="PF00305">
    <property type="entry name" value="Lipoxygenase"/>
    <property type="match status" value="1"/>
</dbReference>
<organism evidence="4 5">
    <name type="scientific">Candidatus Methylobacter oryzae</name>
    <dbReference type="NCBI Taxonomy" id="2497749"/>
    <lineage>
        <taxon>Bacteria</taxon>
        <taxon>Pseudomonadati</taxon>
        <taxon>Pseudomonadota</taxon>
        <taxon>Gammaproteobacteria</taxon>
        <taxon>Methylococcales</taxon>
        <taxon>Methylococcaceae</taxon>
        <taxon>Methylobacter</taxon>
    </lineage>
</organism>
<keyword evidence="5" id="KW-1185">Reference proteome</keyword>
<dbReference type="InterPro" id="IPR013819">
    <property type="entry name" value="LipOase_C"/>
</dbReference>
<evidence type="ECO:0000256" key="1">
    <source>
        <dbReference type="ARBA" id="ARBA00022723"/>
    </source>
</evidence>
<accession>A0ABY3CCU7</accession>
<protein>
    <recommendedName>
        <fullName evidence="3">Lipoxygenase domain-containing protein</fullName>
    </recommendedName>
</protein>
<sequence>MPPNIKPPLSGVNIMTTAPKLAAIKQYMRHLTTPSNSPRLIAAEPLATGQTAELTTYIYQFNASDLAYSTSQYPVSGNFSGTTSPWFNNIETIPATWQWTTADSAAATARSAQVTSENAYIQQNVPGQTYSGTASAQIQQRYTLGMWDNTVFSQSQVNTLTENWVNDDAEFARQRLGGANPDVIAKYSGNNADLAAWVDGSTGSYNNSALVTALQAANTAGTLFVCDYTPALGKVKTNQFVQNGFYFSVPVAFFSVVGQTLMPLAIQVDSSNKGYIFTPQDDANSWLLAKLWVASADAQWWYSGTHLFNTHSIAMIFSTSALNLIEQGLLAQEHPIMVLTYPHIQKVFNINNAVYNVAATSSIDYGIYQTGSFCDQFLPTGRIGIYQIINDLYQNYNFDDMAFDRILATRKVDSGNLPVSFPYRDDGQIWWQAIQNFVGNVVDATYSDDAAVAADTQLNTWMNMTQGAFNHDGVNRYTWTASKSYLKQAMTNLFFLASVQHTAVNDSMLQSWGFVPNGAFAMTSAPPVKAGVTDAELLAALPDPQVKASDGYAWPIQNQINFVMNGTAQVSDIAAGDGTTASVYAIYPYDQTSQPKQYQAVTDFYNALWTGSSSVKEQITGNQNKRIADFQKSYANATTVPYSVSYYYLSVATQTGMDLNAPVMNCIQI</sequence>
<dbReference type="SUPFAM" id="SSF48484">
    <property type="entry name" value="Lipoxigenase"/>
    <property type="match status" value="1"/>
</dbReference>
<comment type="caution">
    <text evidence="4">The sequence shown here is derived from an EMBL/GenBank/DDBJ whole genome shotgun (WGS) entry which is preliminary data.</text>
</comment>